<comment type="subcellular location">
    <subcellularLocation>
        <location evidence="1">Cell membrane</location>
        <topology evidence="1">Multi-pass membrane protein</topology>
    </subcellularLocation>
</comment>
<protein>
    <recommendedName>
        <fullName evidence="11">ABC transporter domain-containing protein</fullName>
    </recommendedName>
</protein>
<keyword evidence="5" id="KW-0547">Nucleotide-binding</keyword>
<dbReference type="SMART" id="SM00382">
    <property type="entry name" value="AAA"/>
    <property type="match status" value="1"/>
</dbReference>
<feature type="transmembrane region" description="Helical" evidence="10">
    <location>
        <begin position="580"/>
        <end position="598"/>
    </location>
</feature>
<dbReference type="Pfam" id="PF12399">
    <property type="entry name" value="BCA_ABC_TP_C"/>
    <property type="match status" value="1"/>
</dbReference>
<feature type="transmembrane region" description="Helical" evidence="10">
    <location>
        <begin position="63"/>
        <end position="84"/>
    </location>
</feature>
<evidence type="ECO:0000256" key="7">
    <source>
        <dbReference type="ARBA" id="ARBA00022989"/>
    </source>
</evidence>
<dbReference type="InterPro" id="IPR043428">
    <property type="entry name" value="LivM-like"/>
</dbReference>
<evidence type="ECO:0000256" key="1">
    <source>
        <dbReference type="ARBA" id="ARBA00004651"/>
    </source>
</evidence>
<dbReference type="GO" id="GO:0005524">
    <property type="term" value="F:ATP binding"/>
    <property type="evidence" value="ECO:0007669"/>
    <property type="project" value="UniProtKB-KW"/>
</dbReference>
<dbReference type="Proteomes" id="UP000234331">
    <property type="component" value="Unassembled WGS sequence"/>
</dbReference>
<dbReference type="InterPro" id="IPR001851">
    <property type="entry name" value="ABC_transp_permease"/>
</dbReference>
<dbReference type="InterPro" id="IPR027417">
    <property type="entry name" value="P-loop_NTPase"/>
</dbReference>
<dbReference type="OrthoDB" id="9805514at2"/>
<dbReference type="Pfam" id="PF00005">
    <property type="entry name" value="ABC_tran"/>
    <property type="match status" value="1"/>
</dbReference>
<feature type="transmembrane region" description="Helical" evidence="10">
    <location>
        <begin position="456"/>
        <end position="474"/>
    </location>
</feature>
<sequence length="935" mass="96536">MTEVLRFALLGLGIGSMYALSASGVILIYRASGVVNFAHGAIGMLGAYLAWELNANHGVTYPVAFVAGVVASGLVGLLTHLVVIRPLRRASALIRLVATLGVMIIIQAAAVLRYADTTELVDSALPTKLIHLGDIDVTSDRLLLLAIAAAVSVALALYSRTTFGLATAAVAQNQRAAATLGWSPDVIAAVNWVIGSALAGAATILIVPIIGLQVGAPTGILLAALAVCVVASFRSFGIAFAAGIAMGVLQSELTRYGNVTGLSQAAPFLVIMVMMTLRGRSLPLRDFMNERQPEVGSGRVRVGRLLVGAVVAIVLITQAASSTWADAVTGTMVASLILLSIVVVTGYAGQLSLGQVALSGVGAYIAGRLVASAHWPFELAAVVAVLAAVPIGMAFSLPALRTRGVNLAIITLGLGASVQYMLFQNAKATGGVAGIEVGARHLFGFNIDASEHPSRYAAFAFVVFVLAALLVAKVRRSRTGRQLLAVRTNERAAAALGIDVAGAKVYAFGLSSALAALGGIVDGFRSHSLLFSTFTADGSITSVGNAAIGGIGYVLGPIPGGTLASGSVGTKVSDAIFSGLSDYLPLISGVILILLLIGNQNGIVAEVSRQIGAVSARLPSLPSLPSRPSPAALLRRAPRSRAPTADGGIPAAAGDAVARRETVPPRVLEVDSITVRYGAVRAVHDVSFRVEPGQVVGLIGPNGAGKTTMLDAVSGFTPITEGDIRLDGRSLRALSAARRNRAGLSRSFQSLELFEDMTVRDNLRTAADERSLPAYVRDLVSPDRAELPPQVLAAVADFELAADFDRQTQDLSYGRRRLLAIARAVATLPSVLLLDEPAAGLSSVETAELGVLVRQLADTFGMGVLVIEHDMNFVMTYCDRVVVLDFGEKICEGTPADVRNDPATIAAYLGTSGEADGEAGGAPAVDPAPAAAVRT</sequence>
<evidence type="ECO:0000256" key="6">
    <source>
        <dbReference type="ARBA" id="ARBA00022840"/>
    </source>
</evidence>
<organism evidence="12 13">
    <name type="scientific">Frankia canadensis</name>
    <dbReference type="NCBI Taxonomy" id="1836972"/>
    <lineage>
        <taxon>Bacteria</taxon>
        <taxon>Bacillati</taxon>
        <taxon>Actinomycetota</taxon>
        <taxon>Actinomycetes</taxon>
        <taxon>Frankiales</taxon>
        <taxon>Frankiaceae</taxon>
        <taxon>Frankia</taxon>
    </lineage>
</organism>
<dbReference type="EMBL" id="FZMO01000527">
    <property type="protein sequence ID" value="SNQ51130.1"/>
    <property type="molecule type" value="Genomic_DNA"/>
</dbReference>
<proteinExistence type="predicted"/>
<dbReference type="Gene3D" id="3.40.50.300">
    <property type="entry name" value="P-loop containing nucleotide triphosphate hydrolases"/>
    <property type="match status" value="1"/>
</dbReference>
<dbReference type="Pfam" id="PF02653">
    <property type="entry name" value="BPD_transp_2"/>
    <property type="match status" value="2"/>
</dbReference>
<dbReference type="SUPFAM" id="SSF52540">
    <property type="entry name" value="P-loop containing nucleoside triphosphate hydrolases"/>
    <property type="match status" value="1"/>
</dbReference>
<feature type="region of interest" description="Disordered" evidence="9">
    <location>
        <begin position="915"/>
        <end position="935"/>
    </location>
</feature>
<dbReference type="PANTHER" id="PTHR45772">
    <property type="entry name" value="CONSERVED COMPONENT OF ABC TRANSPORTER FOR NATURAL AMINO ACIDS-RELATED"/>
    <property type="match status" value="1"/>
</dbReference>
<keyword evidence="4 10" id="KW-0812">Transmembrane</keyword>
<feature type="domain" description="ABC transporter" evidence="11">
    <location>
        <begin position="668"/>
        <end position="911"/>
    </location>
</feature>
<feature type="transmembrane region" description="Helical" evidence="10">
    <location>
        <begin position="302"/>
        <end position="321"/>
    </location>
</feature>
<dbReference type="InterPro" id="IPR003439">
    <property type="entry name" value="ABC_transporter-like_ATP-bd"/>
</dbReference>
<evidence type="ECO:0000256" key="3">
    <source>
        <dbReference type="ARBA" id="ARBA00022475"/>
    </source>
</evidence>
<keyword evidence="8 10" id="KW-0472">Membrane</keyword>
<dbReference type="InterPro" id="IPR032823">
    <property type="entry name" value="BCA_ABC_TP_C"/>
</dbReference>
<feature type="transmembrane region" description="Helical" evidence="10">
    <location>
        <begin position="219"/>
        <end position="249"/>
    </location>
</feature>
<name>A0A2I2KZP8_9ACTN</name>
<dbReference type="InterPro" id="IPR003593">
    <property type="entry name" value="AAA+_ATPase"/>
</dbReference>
<dbReference type="CDD" id="cd06581">
    <property type="entry name" value="TM_PBP1_LivM_like"/>
    <property type="match status" value="1"/>
</dbReference>
<keyword evidence="6" id="KW-0067">ATP-binding</keyword>
<dbReference type="GO" id="GO:0005886">
    <property type="term" value="C:plasma membrane"/>
    <property type="evidence" value="ECO:0007669"/>
    <property type="project" value="UniProtKB-SubCell"/>
</dbReference>
<dbReference type="PROSITE" id="PS50893">
    <property type="entry name" value="ABC_TRANSPORTER_2"/>
    <property type="match status" value="1"/>
</dbReference>
<feature type="transmembrane region" description="Helical" evidence="10">
    <location>
        <begin position="189"/>
        <end position="212"/>
    </location>
</feature>
<dbReference type="AlphaFoldDB" id="A0A2I2KZP8"/>
<evidence type="ECO:0000256" key="2">
    <source>
        <dbReference type="ARBA" id="ARBA00022448"/>
    </source>
</evidence>
<evidence type="ECO:0000256" key="5">
    <source>
        <dbReference type="ARBA" id="ARBA00022741"/>
    </source>
</evidence>
<dbReference type="CDD" id="cd03219">
    <property type="entry name" value="ABC_Mj1267_LivG_branched"/>
    <property type="match status" value="1"/>
</dbReference>
<dbReference type="RefSeq" id="WP_101834848.1">
    <property type="nucleotide sequence ID" value="NZ_FZMO01000527.1"/>
</dbReference>
<feature type="transmembrane region" description="Helical" evidence="10">
    <location>
        <begin position="6"/>
        <end position="27"/>
    </location>
</feature>
<keyword evidence="13" id="KW-1185">Reference proteome</keyword>
<evidence type="ECO:0000256" key="10">
    <source>
        <dbReference type="SAM" id="Phobius"/>
    </source>
</evidence>
<evidence type="ECO:0000256" key="4">
    <source>
        <dbReference type="ARBA" id="ARBA00022692"/>
    </source>
</evidence>
<reference evidence="12 13" key="1">
    <citation type="submission" date="2017-06" db="EMBL/GenBank/DDBJ databases">
        <authorList>
            <person name="Kim H.J."/>
            <person name="Triplett B.A."/>
        </authorList>
    </citation>
    <scope>NUCLEOTIDE SEQUENCE [LARGE SCALE GENOMIC DNA]</scope>
    <source>
        <strain evidence="12">FRACA_ARgP5</strain>
    </source>
</reference>
<dbReference type="GO" id="GO:0015658">
    <property type="term" value="F:branched-chain amino acid transmembrane transporter activity"/>
    <property type="evidence" value="ECO:0007669"/>
    <property type="project" value="InterPro"/>
</dbReference>
<keyword evidence="3" id="KW-1003">Cell membrane</keyword>
<keyword evidence="2" id="KW-0813">Transport</keyword>
<feature type="transmembrane region" description="Helical" evidence="10">
    <location>
        <begin position="327"/>
        <end position="349"/>
    </location>
</feature>
<keyword evidence="7 10" id="KW-1133">Transmembrane helix</keyword>
<dbReference type="CDD" id="cd06582">
    <property type="entry name" value="TM_PBP1_LivH_like"/>
    <property type="match status" value="1"/>
</dbReference>
<feature type="transmembrane region" description="Helical" evidence="10">
    <location>
        <begin position="261"/>
        <end position="281"/>
    </location>
</feature>
<evidence type="ECO:0000256" key="9">
    <source>
        <dbReference type="SAM" id="MobiDB-lite"/>
    </source>
</evidence>
<gene>
    <name evidence="12" type="ORF">FRACA_610011</name>
</gene>
<feature type="transmembrane region" description="Helical" evidence="10">
    <location>
        <begin position="379"/>
        <end position="397"/>
    </location>
</feature>
<feature type="compositionally biased region" description="Low complexity" evidence="9">
    <location>
        <begin position="921"/>
        <end position="935"/>
    </location>
</feature>
<evidence type="ECO:0000259" key="11">
    <source>
        <dbReference type="PROSITE" id="PS50893"/>
    </source>
</evidence>
<evidence type="ECO:0000313" key="13">
    <source>
        <dbReference type="Proteomes" id="UP000234331"/>
    </source>
</evidence>
<dbReference type="InterPro" id="IPR051120">
    <property type="entry name" value="ABC_AA/LPS_Transport"/>
</dbReference>
<evidence type="ECO:0000313" key="12">
    <source>
        <dbReference type="EMBL" id="SNQ51130.1"/>
    </source>
</evidence>
<dbReference type="GO" id="GO:0016887">
    <property type="term" value="F:ATP hydrolysis activity"/>
    <property type="evidence" value="ECO:0007669"/>
    <property type="project" value="InterPro"/>
</dbReference>
<evidence type="ECO:0000256" key="8">
    <source>
        <dbReference type="ARBA" id="ARBA00023136"/>
    </source>
</evidence>
<feature type="transmembrane region" description="Helical" evidence="10">
    <location>
        <begin position="404"/>
        <end position="423"/>
    </location>
</feature>
<accession>A0A2I2KZP8</accession>
<feature type="transmembrane region" description="Helical" evidence="10">
    <location>
        <begin position="96"/>
        <end position="115"/>
    </location>
</feature>